<evidence type="ECO:0000259" key="19">
    <source>
        <dbReference type="PROSITE" id="PS50113"/>
    </source>
</evidence>
<dbReference type="AlphaFoldDB" id="A0A1G1T3L7"/>
<dbReference type="InterPro" id="IPR036641">
    <property type="entry name" value="HPT_dom_sf"/>
</dbReference>
<dbReference type="Pfam" id="PF00512">
    <property type="entry name" value="HisKA"/>
    <property type="match status" value="1"/>
</dbReference>
<comment type="catalytic activity">
    <reaction evidence="1">
        <text>ATP + protein L-histidine = ADP + protein N-phospho-L-histidine.</text>
        <dbReference type="EC" id="2.7.13.3"/>
    </reaction>
</comment>
<evidence type="ECO:0000256" key="14">
    <source>
        <dbReference type="ARBA" id="ARBA00064003"/>
    </source>
</evidence>
<name>A0A1G1T3L7_9BACT</name>
<dbReference type="PANTHER" id="PTHR45339">
    <property type="entry name" value="HYBRID SIGNAL TRANSDUCTION HISTIDINE KINASE J"/>
    <property type="match status" value="1"/>
</dbReference>
<proteinExistence type="predicted"/>
<keyword evidence="6" id="KW-0808">Transferase</keyword>
<keyword evidence="9" id="KW-0418">Kinase</keyword>
<dbReference type="PROSITE" id="PS50113">
    <property type="entry name" value="PAC"/>
    <property type="match status" value="1"/>
</dbReference>
<dbReference type="SUPFAM" id="SSF55874">
    <property type="entry name" value="ATPase domain of HSP90 chaperone/DNA topoisomerase II/histidine kinase"/>
    <property type="match status" value="1"/>
</dbReference>
<keyword evidence="4" id="KW-1003">Cell membrane</keyword>
<dbReference type="InterPro" id="IPR011006">
    <property type="entry name" value="CheY-like_superfamily"/>
</dbReference>
<evidence type="ECO:0000313" key="20">
    <source>
        <dbReference type="EMBL" id="OGX85434.1"/>
    </source>
</evidence>
<sequence length="826" mass="91619">MPYVSSAVATCGDEQEPAASIAELKKALANAQAALGAAKQELAEQKDFYVTVLDNLKVEVAVFDTENRYLLVNSKSIKDPALREWVVGKDDFEYCSYRQRPVEVAQRRRQKFAESVASGQEATWAEDFEVAGQFRQVSRHLIPVYAADGSLRMVVGTGTDMTARQVAEKKLDEQRKFYEYALNHVPCDLAIFDAELRYLFVNASAIKDPTARAWIIGKTNAEYCAHYNHSMTLAEERHRRLNQALDERRLVTFEEASQRRSGPSHQYRCLQPVFHADGSPHLIVTYGLDVTERVQTEQALRHAKLAAESAVRARELFLANMSHEIRTPMNAILGMSQLLAKTELAPDQESYRHAISTSAEHLLVIINDILDLSKLEAGKMTLEQVGFTPVHMLAEIEQTLHYKAVEKGLCLRVQVAPTVPRVLLGDPYRIRQVLLNLAGNAIKFTEAGHVAITCDFVADADSRNGEVTFRVADTGVGIEPEFVKNIFSEFSQEDSSVTRKFGGTGLGLSICRNLLKLMGSDVRLESVKNQGTVMQFTLRLPQGVATDLAPKRVLPLDSSTRQSLRNKQVLLVEDNRFNRQIAKTFLAHAHVQVTEAEHGAKAVELAQYRRFDLILMDIQMPVMDGYAATALLRQQMGLTTPIVALTANAVKGEREKCLAAGMNGYLTKPFKEEELLKIVGEWTLLQPVPEASLTADAEEPGFLLAPAPPAVPLAPQLYGVEELLQVGQGDPTFVTFMLETFVESCEEAMQGLSQGMLTSDLVLLKTTAHTLLPSLVHLQALHLLAPVEVLDQWQGGFKAATLQPLVDSIILLLREVVAQIRLDTKK</sequence>
<dbReference type="Gene3D" id="3.40.50.2300">
    <property type="match status" value="1"/>
</dbReference>
<dbReference type="Gene3D" id="3.30.450.20">
    <property type="entry name" value="PAS domain"/>
    <property type="match status" value="2"/>
</dbReference>
<evidence type="ECO:0000256" key="4">
    <source>
        <dbReference type="ARBA" id="ARBA00022475"/>
    </source>
</evidence>
<reference evidence="20 21" key="1">
    <citation type="submission" date="2016-08" db="EMBL/GenBank/DDBJ databases">
        <title>Hymenobacter coccineus sp. nov., Hymenobacter lapidarius sp. nov. and Hymenobacter glacialis sp. nov., isolated from Antarctic soil.</title>
        <authorList>
            <person name="Sedlacek I."/>
            <person name="Kralova S."/>
            <person name="Kyrova K."/>
            <person name="Maslanova I."/>
            <person name="Stankova E."/>
            <person name="Vrbovska V."/>
            <person name="Nemec M."/>
            <person name="Bartak M."/>
            <person name="Svec P."/>
            <person name="Busse H.-J."/>
            <person name="Pantucek R."/>
        </authorList>
    </citation>
    <scope>NUCLEOTIDE SEQUENCE [LARGE SCALE GENOMIC DNA]</scope>
    <source>
        <strain evidence="20 21">CCM 8648</strain>
    </source>
</reference>
<dbReference type="Pfam" id="PF02518">
    <property type="entry name" value="HATPase_c"/>
    <property type="match status" value="1"/>
</dbReference>
<evidence type="ECO:0000256" key="7">
    <source>
        <dbReference type="ARBA" id="ARBA00022692"/>
    </source>
</evidence>
<dbReference type="InterPro" id="IPR003661">
    <property type="entry name" value="HisK_dim/P_dom"/>
</dbReference>
<dbReference type="FunFam" id="1.10.287.130:FF:000002">
    <property type="entry name" value="Two-component osmosensing histidine kinase"/>
    <property type="match status" value="1"/>
</dbReference>
<comment type="subcellular location">
    <subcellularLocation>
        <location evidence="2">Cell membrane</location>
        <topology evidence="2">Multi-pass membrane protein</topology>
    </subcellularLocation>
</comment>
<keyword evidence="21" id="KW-1185">Reference proteome</keyword>
<evidence type="ECO:0000256" key="8">
    <source>
        <dbReference type="ARBA" id="ARBA00022741"/>
    </source>
</evidence>
<dbReference type="SUPFAM" id="SSF55785">
    <property type="entry name" value="PYP-like sensor domain (PAS domain)"/>
    <property type="match status" value="2"/>
</dbReference>
<dbReference type="Gene3D" id="3.30.565.10">
    <property type="entry name" value="Histidine kinase-like ATPase, C-terminal domain"/>
    <property type="match status" value="1"/>
</dbReference>
<organism evidence="20 21">
    <name type="scientific">Hymenobacter glacialis</name>
    <dbReference type="NCBI Taxonomy" id="1908236"/>
    <lineage>
        <taxon>Bacteria</taxon>
        <taxon>Pseudomonadati</taxon>
        <taxon>Bacteroidota</taxon>
        <taxon>Cytophagia</taxon>
        <taxon>Cytophagales</taxon>
        <taxon>Hymenobacteraceae</taxon>
        <taxon>Hymenobacter</taxon>
    </lineage>
</organism>
<dbReference type="InterPro" id="IPR003594">
    <property type="entry name" value="HATPase_dom"/>
</dbReference>
<evidence type="ECO:0000256" key="13">
    <source>
        <dbReference type="ARBA" id="ARBA00023136"/>
    </source>
</evidence>
<feature type="domain" description="Histidine kinase" evidence="17">
    <location>
        <begin position="320"/>
        <end position="542"/>
    </location>
</feature>
<keyword evidence="5 16" id="KW-0597">Phosphoprotein</keyword>
<evidence type="ECO:0000256" key="15">
    <source>
        <dbReference type="ARBA" id="ARBA00068150"/>
    </source>
</evidence>
<evidence type="ECO:0000256" key="2">
    <source>
        <dbReference type="ARBA" id="ARBA00004651"/>
    </source>
</evidence>
<evidence type="ECO:0000256" key="16">
    <source>
        <dbReference type="PROSITE-ProRule" id="PRU00169"/>
    </source>
</evidence>
<dbReference type="SMART" id="SM00388">
    <property type="entry name" value="HisKA"/>
    <property type="match status" value="1"/>
</dbReference>
<dbReference type="SUPFAM" id="SSF52172">
    <property type="entry name" value="CheY-like"/>
    <property type="match status" value="1"/>
</dbReference>
<keyword evidence="11" id="KW-1133">Transmembrane helix</keyword>
<dbReference type="InterPro" id="IPR035965">
    <property type="entry name" value="PAS-like_dom_sf"/>
</dbReference>
<dbReference type="CDD" id="cd17546">
    <property type="entry name" value="REC_hyHK_CKI1_RcsC-like"/>
    <property type="match status" value="1"/>
</dbReference>
<evidence type="ECO:0000256" key="11">
    <source>
        <dbReference type="ARBA" id="ARBA00022989"/>
    </source>
</evidence>
<dbReference type="InterPro" id="IPR001789">
    <property type="entry name" value="Sig_transdc_resp-reg_receiver"/>
</dbReference>
<evidence type="ECO:0000256" key="5">
    <source>
        <dbReference type="ARBA" id="ARBA00022553"/>
    </source>
</evidence>
<dbReference type="InterPro" id="IPR000700">
    <property type="entry name" value="PAS-assoc_C"/>
</dbReference>
<evidence type="ECO:0000256" key="9">
    <source>
        <dbReference type="ARBA" id="ARBA00022777"/>
    </source>
</evidence>
<dbReference type="PROSITE" id="PS50110">
    <property type="entry name" value="RESPONSE_REGULATORY"/>
    <property type="match status" value="1"/>
</dbReference>
<dbReference type="EMBL" id="MDZC01000058">
    <property type="protein sequence ID" value="OGX85434.1"/>
    <property type="molecule type" value="Genomic_DNA"/>
</dbReference>
<feature type="domain" description="Response regulatory" evidence="18">
    <location>
        <begin position="568"/>
        <end position="683"/>
    </location>
</feature>
<dbReference type="GO" id="GO:0000155">
    <property type="term" value="F:phosphorelay sensor kinase activity"/>
    <property type="evidence" value="ECO:0007669"/>
    <property type="project" value="InterPro"/>
</dbReference>
<dbReference type="GO" id="GO:0005524">
    <property type="term" value="F:ATP binding"/>
    <property type="evidence" value="ECO:0007669"/>
    <property type="project" value="UniProtKB-KW"/>
</dbReference>
<dbReference type="EC" id="2.7.13.3" evidence="3"/>
<keyword evidence="7" id="KW-0812">Transmembrane</keyword>
<evidence type="ECO:0000259" key="17">
    <source>
        <dbReference type="PROSITE" id="PS50109"/>
    </source>
</evidence>
<accession>A0A1G1T3L7</accession>
<dbReference type="CDD" id="cd00082">
    <property type="entry name" value="HisKA"/>
    <property type="match status" value="1"/>
</dbReference>
<dbReference type="InterPro" id="IPR036097">
    <property type="entry name" value="HisK_dim/P_sf"/>
</dbReference>
<dbReference type="Pfam" id="PF08448">
    <property type="entry name" value="PAS_4"/>
    <property type="match status" value="1"/>
</dbReference>
<keyword evidence="8" id="KW-0547">Nucleotide-binding</keyword>
<dbReference type="PROSITE" id="PS50109">
    <property type="entry name" value="HIS_KIN"/>
    <property type="match status" value="1"/>
</dbReference>
<protein>
    <recommendedName>
        <fullName evidence="15">Sensory/regulatory protein RpfC</fullName>
        <ecNumber evidence="3">2.7.13.3</ecNumber>
    </recommendedName>
</protein>
<dbReference type="InterPro" id="IPR013656">
    <property type="entry name" value="PAS_4"/>
</dbReference>
<evidence type="ECO:0000256" key="12">
    <source>
        <dbReference type="ARBA" id="ARBA00023012"/>
    </source>
</evidence>
<feature type="domain" description="PAC" evidence="19">
    <location>
        <begin position="118"/>
        <end position="173"/>
    </location>
</feature>
<dbReference type="FunFam" id="3.30.565.10:FF:000010">
    <property type="entry name" value="Sensor histidine kinase RcsC"/>
    <property type="match status" value="1"/>
</dbReference>
<dbReference type="InterPro" id="IPR005467">
    <property type="entry name" value="His_kinase_dom"/>
</dbReference>
<keyword evidence="10" id="KW-0067">ATP-binding</keyword>
<dbReference type="SMART" id="SM00448">
    <property type="entry name" value="REC"/>
    <property type="match status" value="1"/>
</dbReference>
<comment type="caution">
    <text evidence="20">The sequence shown here is derived from an EMBL/GenBank/DDBJ whole genome shotgun (WGS) entry which is preliminary data.</text>
</comment>
<dbReference type="SUPFAM" id="SSF47226">
    <property type="entry name" value="Histidine-containing phosphotransfer domain, HPT domain"/>
    <property type="match status" value="1"/>
</dbReference>
<evidence type="ECO:0000256" key="3">
    <source>
        <dbReference type="ARBA" id="ARBA00012438"/>
    </source>
</evidence>
<evidence type="ECO:0000256" key="1">
    <source>
        <dbReference type="ARBA" id="ARBA00000085"/>
    </source>
</evidence>
<dbReference type="PANTHER" id="PTHR45339:SF1">
    <property type="entry name" value="HYBRID SIGNAL TRANSDUCTION HISTIDINE KINASE J"/>
    <property type="match status" value="1"/>
</dbReference>
<dbReference type="SUPFAM" id="SSF47384">
    <property type="entry name" value="Homodimeric domain of signal transducing histidine kinase"/>
    <property type="match status" value="1"/>
</dbReference>
<dbReference type="Gene3D" id="1.10.287.130">
    <property type="match status" value="1"/>
</dbReference>
<dbReference type="Proteomes" id="UP000177791">
    <property type="component" value="Unassembled WGS sequence"/>
</dbReference>
<dbReference type="CDD" id="cd16922">
    <property type="entry name" value="HATPase_EvgS-ArcB-TorS-like"/>
    <property type="match status" value="1"/>
</dbReference>
<evidence type="ECO:0000256" key="10">
    <source>
        <dbReference type="ARBA" id="ARBA00022840"/>
    </source>
</evidence>
<keyword evidence="12" id="KW-0902">Two-component regulatory system</keyword>
<dbReference type="InterPro" id="IPR036890">
    <property type="entry name" value="HATPase_C_sf"/>
</dbReference>
<dbReference type="STRING" id="1908236.BEN48_14355"/>
<evidence type="ECO:0000313" key="21">
    <source>
        <dbReference type="Proteomes" id="UP000177791"/>
    </source>
</evidence>
<evidence type="ECO:0000259" key="18">
    <source>
        <dbReference type="PROSITE" id="PS50110"/>
    </source>
</evidence>
<dbReference type="InterPro" id="IPR004358">
    <property type="entry name" value="Sig_transdc_His_kin-like_C"/>
</dbReference>
<dbReference type="Pfam" id="PF00072">
    <property type="entry name" value="Response_reg"/>
    <property type="match status" value="1"/>
</dbReference>
<evidence type="ECO:0000256" key="6">
    <source>
        <dbReference type="ARBA" id="ARBA00022679"/>
    </source>
</evidence>
<dbReference type="SMART" id="SM00387">
    <property type="entry name" value="HATPase_c"/>
    <property type="match status" value="1"/>
</dbReference>
<keyword evidence="13" id="KW-0472">Membrane</keyword>
<dbReference type="GO" id="GO:0005886">
    <property type="term" value="C:plasma membrane"/>
    <property type="evidence" value="ECO:0007669"/>
    <property type="project" value="UniProtKB-SubCell"/>
</dbReference>
<comment type="subunit">
    <text evidence="14">At low DSF concentrations, interacts with RpfF.</text>
</comment>
<gene>
    <name evidence="20" type="ORF">BEN48_14355</name>
</gene>
<feature type="modified residue" description="4-aspartylphosphate" evidence="16">
    <location>
        <position position="617"/>
    </location>
</feature>
<dbReference type="PRINTS" id="PR00344">
    <property type="entry name" value="BCTRLSENSOR"/>
</dbReference>